<evidence type="ECO:0000313" key="2">
    <source>
        <dbReference type="Proteomes" id="UP000441585"/>
    </source>
</evidence>
<sequence length="118" mass="13896">MNYSKFANLSPETIMKDEKLREEFYEYLKGRMEVLERVKTILLFPSDETANTQQVAWFYQVDKKVIEKVVFRNLNELAEDGYTNGIFTSRAILRIGMLLDDNEIANEVMDQLFNISQK</sequence>
<evidence type="ECO:0000313" key="1">
    <source>
        <dbReference type="EMBL" id="MRX52362.1"/>
    </source>
</evidence>
<accession>A0A6I2M4P5</accession>
<dbReference type="AlphaFoldDB" id="A0A6I2M4P5"/>
<comment type="caution">
    <text evidence="1">The sequence shown here is derived from an EMBL/GenBank/DDBJ whole genome shotgun (WGS) entry which is preliminary data.</text>
</comment>
<organism evidence="1 2">
    <name type="scientific">Metabacillus idriensis</name>
    <dbReference type="NCBI Taxonomy" id="324768"/>
    <lineage>
        <taxon>Bacteria</taxon>
        <taxon>Bacillati</taxon>
        <taxon>Bacillota</taxon>
        <taxon>Bacilli</taxon>
        <taxon>Bacillales</taxon>
        <taxon>Bacillaceae</taxon>
        <taxon>Metabacillus</taxon>
    </lineage>
</organism>
<name>A0A6I2M4P5_9BACI</name>
<gene>
    <name evidence="1" type="ORF">GJU41_00130</name>
</gene>
<protein>
    <submittedName>
        <fullName evidence="1">Uncharacterized protein</fullName>
    </submittedName>
</protein>
<dbReference type="Proteomes" id="UP000441585">
    <property type="component" value="Unassembled WGS sequence"/>
</dbReference>
<reference evidence="1 2" key="1">
    <citation type="submission" date="2019-11" db="EMBL/GenBank/DDBJ databases">
        <title>Bacillus idriensis genome.</title>
        <authorList>
            <person name="Konopka E.N."/>
            <person name="Newman J.D."/>
        </authorList>
    </citation>
    <scope>NUCLEOTIDE SEQUENCE [LARGE SCALE GENOMIC DNA]</scope>
    <source>
        <strain evidence="1 2">DSM 19097</strain>
    </source>
</reference>
<dbReference type="EMBL" id="WKKF01000001">
    <property type="protein sequence ID" value="MRX52362.1"/>
    <property type="molecule type" value="Genomic_DNA"/>
</dbReference>
<dbReference type="RefSeq" id="WP_154317779.1">
    <property type="nucleotide sequence ID" value="NZ_CAJGAA010000001.1"/>
</dbReference>
<keyword evidence="2" id="KW-1185">Reference proteome</keyword>
<proteinExistence type="predicted"/>